<keyword evidence="6" id="KW-0460">Magnesium</keyword>
<comment type="caution">
    <text evidence="6">Lacks conserved residue(s) required for the propagation of feature annotation.</text>
</comment>
<dbReference type="EMBL" id="JBBYXI010000001">
    <property type="protein sequence ID" value="MEN3929931.1"/>
    <property type="molecule type" value="Genomic_DNA"/>
</dbReference>
<keyword evidence="5 6" id="KW-0665">Pyrimidine biosynthesis</keyword>
<dbReference type="Proteomes" id="UP001418637">
    <property type="component" value="Unassembled WGS sequence"/>
</dbReference>
<evidence type="ECO:0000256" key="6">
    <source>
        <dbReference type="HAMAP-Rule" id="MF_01208"/>
    </source>
</evidence>
<evidence type="ECO:0000256" key="1">
    <source>
        <dbReference type="ARBA" id="ARBA00004889"/>
    </source>
</evidence>
<comment type="catalytic activity">
    <reaction evidence="6">
        <text>orotidine 5'-phosphate + diphosphate = orotate + 5-phospho-alpha-D-ribose 1-diphosphate</text>
        <dbReference type="Rhea" id="RHEA:10380"/>
        <dbReference type="ChEBI" id="CHEBI:30839"/>
        <dbReference type="ChEBI" id="CHEBI:33019"/>
        <dbReference type="ChEBI" id="CHEBI:57538"/>
        <dbReference type="ChEBI" id="CHEBI:58017"/>
        <dbReference type="EC" id="2.4.2.10"/>
    </reaction>
</comment>
<dbReference type="InterPro" id="IPR023031">
    <property type="entry name" value="OPRT"/>
</dbReference>
<comment type="similarity">
    <text evidence="6">Belongs to the purine/pyrimidine phosphoribosyltransferase family. PyrE subfamily.</text>
</comment>
<comment type="subunit">
    <text evidence="6">Homodimer.</text>
</comment>
<evidence type="ECO:0000313" key="9">
    <source>
        <dbReference type="Proteomes" id="UP001418637"/>
    </source>
</evidence>
<dbReference type="PANTHER" id="PTHR19278">
    <property type="entry name" value="OROTATE PHOSPHORIBOSYLTRANSFERASE"/>
    <property type="match status" value="1"/>
</dbReference>
<feature type="binding site" evidence="6">
    <location>
        <position position="131"/>
    </location>
    <ligand>
        <name>orotate</name>
        <dbReference type="ChEBI" id="CHEBI:30839"/>
    </ligand>
</feature>
<accession>A0ABV0BII0</accession>
<feature type="binding site" description="in other chain" evidence="6">
    <location>
        <begin position="127"/>
        <end position="135"/>
    </location>
    <ligand>
        <name>5-phospho-alpha-D-ribose 1-diphosphate</name>
        <dbReference type="ChEBI" id="CHEBI:58017"/>
        <note>ligand shared between dimeric partners</note>
    </ligand>
</feature>
<dbReference type="GO" id="GO:0004588">
    <property type="term" value="F:orotate phosphoribosyltransferase activity"/>
    <property type="evidence" value="ECO:0007669"/>
    <property type="project" value="UniProtKB-EC"/>
</dbReference>
<protein>
    <recommendedName>
        <fullName evidence="2 6">Orotate phosphoribosyltransferase</fullName>
        <shortName evidence="6">OPRT</shortName>
        <shortName evidence="6">OPRTase</shortName>
        <ecNumber evidence="2 6">2.4.2.10</ecNumber>
    </recommendedName>
</protein>
<evidence type="ECO:0000313" key="8">
    <source>
        <dbReference type="EMBL" id="MEN3929931.1"/>
    </source>
</evidence>
<keyword evidence="3 6" id="KW-0328">Glycosyltransferase</keyword>
<evidence type="ECO:0000256" key="3">
    <source>
        <dbReference type="ARBA" id="ARBA00022676"/>
    </source>
</evidence>
<feature type="domain" description="Phosphoribosyltransferase" evidence="7">
    <location>
        <begin position="53"/>
        <end position="150"/>
    </location>
</feature>
<dbReference type="HAMAP" id="MF_01208">
    <property type="entry name" value="PyrE"/>
    <property type="match status" value="1"/>
</dbReference>
<comment type="function">
    <text evidence="6">Catalyzes the transfer of a ribosyl phosphate group from 5-phosphoribose 1-diphosphate to orotate, leading to the formation of orotidine monophosphate (OMP).</text>
</comment>
<keyword evidence="9" id="KW-1185">Reference proteome</keyword>
<dbReference type="PANTHER" id="PTHR19278:SF9">
    <property type="entry name" value="URIDINE 5'-MONOPHOSPHATE SYNTHASE"/>
    <property type="match status" value="1"/>
</dbReference>
<evidence type="ECO:0000256" key="5">
    <source>
        <dbReference type="ARBA" id="ARBA00022975"/>
    </source>
</evidence>
<evidence type="ECO:0000256" key="2">
    <source>
        <dbReference type="ARBA" id="ARBA00011971"/>
    </source>
</evidence>
<organism evidence="8 9">
    <name type="scientific">Hohaiivirga grylli</name>
    <dbReference type="NCBI Taxonomy" id="3133970"/>
    <lineage>
        <taxon>Bacteria</taxon>
        <taxon>Pseudomonadati</taxon>
        <taxon>Pseudomonadota</taxon>
        <taxon>Alphaproteobacteria</taxon>
        <taxon>Hyphomicrobiales</taxon>
        <taxon>Methylobacteriaceae</taxon>
        <taxon>Hohaiivirga</taxon>
    </lineage>
</organism>
<dbReference type="CDD" id="cd06223">
    <property type="entry name" value="PRTases_typeI"/>
    <property type="match status" value="1"/>
</dbReference>
<evidence type="ECO:0000259" key="7">
    <source>
        <dbReference type="Pfam" id="PF00156"/>
    </source>
</evidence>
<feature type="binding site" description="in other chain" evidence="6">
    <location>
        <position position="102"/>
    </location>
    <ligand>
        <name>5-phospho-alpha-D-ribose 1-diphosphate</name>
        <dbReference type="ChEBI" id="CHEBI:58017"/>
        <note>ligand shared between dimeric partners</note>
    </ligand>
</feature>
<gene>
    <name evidence="6" type="primary">pyrE</name>
    <name evidence="8" type="ORF">WJT86_02505</name>
</gene>
<dbReference type="SUPFAM" id="SSF53271">
    <property type="entry name" value="PRTase-like"/>
    <property type="match status" value="1"/>
</dbReference>
<comment type="pathway">
    <text evidence="1 6">Pyrimidine metabolism; UMP biosynthesis via de novo pathway; UMP from orotate: step 1/2.</text>
</comment>
<dbReference type="Gene3D" id="3.40.50.2020">
    <property type="match status" value="1"/>
</dbReference>
<sequence>MTRSEIGSEIAQLLLQTGAIFISKKQPFILAAGWASPVYIDVRLLVGESETRKAVTRLATEFIKSELGSQNFDAIIGAETAGIPFSAWLADSLNIKMRYVRKHSLGFGQNAQVEGGSVEGMRVLMMDDLTTDGNSKLAFARGIRAAGAELEDILTIFYHDVFKSAGPRLQDVGLKLHAMVTWDDVLRADNGKFISPEDRTEIEKFLSDPVDWSTRHGGRSR</sequence>
<dbReference type="InterPro" id="IPR000836">
    <property type="entry name" value="PRTase_dom"/>
</dbReference>
<feature type="binding site" evidence="6">
    <location>
        <position position="101"/>
    </location>
    <ligand>
        <name>5-phospho-alpha-D-ribose 1-diphosphate</name>
        <dbReference type="ChEBI" id="CHEBI:58017"/>
        <note>ligand shared between dimeric partners</note>
    </ligand>
</feature>
<dbReference type="EC" id="2.4.2.10" evidence="2 6"/>
<dbReference type="Pfam" id="PF00156">
    <property type="entry name" value="Pribosyltran"/>
    <property type="match status" value="1"/>
</dbReference>
<reference evidence="8 9" key="1">
    <citation type="submission" date="2024-04" db="EMBL/GenBank/DDBJ databases">
        <title>A novel species isolated from cricket.</title>
        <authorList>
            <person name="Wang H.-C."/>
        </authorList>
    </citation>
    <scope>NUCLEOTIDE SEQUENCE [LARGE SCALE GENOMIC DNA]</scope>
    <source>
        <strain evidence="8 9">WL0021</strain>
    </source>
</reference>
<evidence type="ECO:0000256" key="4">
    <source>
        <dbReference type="ARBA" id="ARBA00022679"/>
    </source>
</evidence>
<name>A0ABV0BII0_9HYPH</name>
<comment type="caution">
    <text evidence="8">The sequence shown here is derived from an EMBL/GenBank/DDBJ whole genome shotgun (WGS) entry which is preliminary data.</text>
</comment>
<keyword evidence="4 6" id="KW-0808">Transferase</keyword>
<comment type="cofactor">
    <cofactor evidence="6">
        <name>Mg(2+)</name>
        <dbReference type="ChEBI" id="CHEBI:18420"/>
    </cofactor>
</comment>
<dbReference type="InterPro" id="IPR029057">
    <property type="entry name" value="PRTase-like"/>
</dbReference>
<proteinExistence type="inferred from homology"/>
<dbReference type="RefSeq" id="WP_346335907.1">
    <property type="nucleotide sequence ID" value="NZ_JBBYXI010000001.1"/>
</dbReference>
<dbReference type="NCBIfam" id="NF001729">
    <property type="entry name" value="PRK00455.1-3"/>
    <property type="match status" value="1"/>
</dbReference>